<feature type="compositionally biased region" description="Acidic residues" evidence="1">
    <location>
        <begin position="54"/>
        <end position="67"/>
    </location>
</feature>
<feature type="transmembrane region" description="Helical" evidence="2">
    <location>
        <begin position="72"/>
        <end position="95"/>
    </location>
</feature>
<protein>
    <submittedName>
        <fullName evidence="4">Uncharacterized protein</fullName>
    </submittedName>
</protein>
<dbReference type="EMBL" id="JBHMDY010000002">
    <property type="protein sequence ID" value="MFB9259043.1"/>
    <property type="molecule type" value="Genomic_DNA"/>
</dbReference>
<keyword evidence="5" id="KW-1185">Reference proteome</keyword>
<feature type="region of interest" description="Disordered" evidence="1">
    <location>
        <begin position="43"/>
        <end position="67"/>
    </location>
</feature>
<sequence>MVRRRPLAVIGALSAAIALQGAPVASAQVVVGPGPQVMITELPALSELPPLPGEGEESEEDEAEADSDGLTAIQMVAFVLAVGALVAGGTGLALVTLRGRGALRDDPLRRTPTPPRVDR</sequence>
<keyword evidence="2" id="KW-0812">Transmembrane</keyword>
<evidence type="ECO:0000256" key="1">
    <source>
        <dbReference type="SAM" id="MobiDB-lite"/>
    </source>
</evidence>
<comment type="caution">
    <text evidence="4">The sequence shown here is derived from an EMBL/GenBank/DDBJ whole genome shotgun (WGS) entry which is preliminary data.</text>
</comment>
<proteinExistence type="predicted"/>
<dbReference type="Proteomes" id="UP001589700">
    <property type="component" value="Unassembled WGS sequence"/>
</dbReference>
<keyword evidence="2" id="KW-0472">Membrane</keyword>
<keyword evidence="3" id="KW-0732">Signal</keyword>
<feature type="chain" id="PRO_5045965511" evidence="3">
    <location>
        <begin position="28"/>
        <end position="119"/>
    </location>
</feature>
<accession>A0ABV5JMU4</accession>
<evidence type="ECO:0000313" key="5">
    <source>
        <dbReference type="Proteomes" id="UP001589700"/>
    </source>
</evidence>
<name>A0ABV5JMU4_9ACTN</name>
<evidence type="ECO:0000256" key="2">
    <source>
        <dbReference type="SAM" id="Phobius"/>
    </source>
</evidence>
<feature type="signal peptide" evidence="3">
    <location>
        <begin position="1"/>
        <end position="27"/>
    </location>
</feature>
<organism evidence="4 5">
    <name type="scientific">Dietzia aerolata</name>
    <dbReference type="NCBI Taxonomy" id="595984"/>
    <lineage>
        <taxon>Bacteria</taxon>
        <taxon>Bacillati</taxon>
        <taxon>Actinomycetota</taxon>
        <taxon>Actinomycetes</taxon>
        <taxon>Mycobacteriales</taxon>
        <taxon>Dietziaceae</taxon>
        <taxon>Dietzia</taxon>
    </lineage>
</organism>
<reference evidence="4 5" key="1">
    <citation type="submission" date="2024-09" db="EMBL/GenBank/DDBJ databases">
        <authorList>
            <person name="Sun Q."/>
            <person name="Mori K."/>
        </authorList>
    </citation>
    <scope>NUCLEOTIDE SEQUENCE [LARGE SCALE GENOMIC DNA]</scope>
    <source>
        <strain evidence="4 5">CCM 7659</strain>
    </source>
</reference>
<keyword evidence="2" id="KW-1133">Transmembrane helix</keyword>
<gene>
    <name evidence="4" type="ORF">ACFFVD_04440</name>
</gene>
<dbReference type="RefSeq" id="WP_182633274.1">
    <property type="nucleotide sequence ID" value="NZ_JAALDM010000259.1"/>
</dbReference>
<evidence type="ECO:0000256" key="3">
    <source>
        <dbReference type="SAM" id="SignalP"/>
    </source>
</evidence>
<evidence type="ECO:0000313" key="4">
    <source>
        <dbReference type="EMBL" id="MFB9259043.1"/>
    </source>
</evidence>